<dbReference type="AlphaFoldDB" id="A0A0D8I7S4"/>
<dbReference type="GO" id="GO:0003677">
    <property type="term" value="F:DNA binding"/>
    <property type="evidence" value="ECO:0007669"/>
    <property type="project" value="InterPro"/>
</dbReference>
<dbReference type="KEGG" id="cace:CACET_c07570"/>
<dbReference type="PANTHER" id="PTHR37299:SF1">
    <property type="entry name" value="STAGE 0 SPORULATION PROTEIN A HOMOLOG"/>
    <property type="match status" value="1"/>
</dbReference>
<dbReference type="InterPro" id="IPR001789">
    <property type="entry name" value="Sig_transdc_resp-reg_receiver"/>
</dbReference>
<dbReference type="SUPFAM" id="SSF52172">
    <property type="entry name" value="CheY-like"/>
    <property type="match status" value="1"/>
</dbReference>
<dbReference type="SMART" id="SM00448">
    <property type="entry name" value="REC"/>
    <property type="match status" value="1"/>
</dbReference>
<dbReference type="OrthoDB" id="9809318at2"/>
<name>A0A0D8I7S4_9CLOT</name>
<sequence length="257" mass="29619">MIYTVVVVDDELPARRNIINLLNPYADFKIIGEACDGEDAIQLIKEKLPDIVFLDIQLQDMTGFDIAAELINLIKVPKIVFATAFNNYAIDAFEYAAIDYLLKPVDEERFFKTIEKLRKDLKNSTDIALKQVQCLIQQHLSMESKSQKITLEKDDKLYVLSLNDIIFIETGERSTNVVSKRGEFTTSFSMVEWEERLGKHGFFRPHRSFLINLDEIDQVVLWFNNSFQVKMRGSGDKSIPISRNKIKEFKELVGLEA</sequence>
<dbReference type="PROSITE" id="PS50110">
    <property type="entry name" value="RESPONSE_REGULATORY"/>
    <property type="match status" value="1"/>
</dbReference>
<protein>
    <recommendedName>
        <fullName evidence="1">Stage 0 sporulation protein A homolog</fullName>
    </recommendedName>
</protein>
<proteinExistence type="predicted"/>
<dbReference type="PROSITE" id="PS50930">
    <property type="entry name" value="HTH_LYTTR"/>
    <property type="match status" value="1"/>
</dbReference>
<keyword evidence="4" id="KW-1185">Reference proteome</keyword>
<dbReference type="Gene3D" id="3.40.50.2300">
    <property type="match status" value="1"/>
</dbReference>
<dbReference type="Pfam" id="PF04397">
    <property type="entry name" value="LytTR"/>
    <property type="match status" value="1"/>
</dbReference>
<dbReference type="Proteomes" id="UP000035704">
    <property type="component" value="Chromosome"/>
</dbReference>
<evidence type="ECO:0000313" key="3">
    <source>
        <dbReference type="EMBL" id="AKL94267.1"/>
    </source>
</evidence>
<dbReference type="Gene3D" id="2.40.50.1020">
    <property type="entry name" value="LytTr DNA-binding domain"/>
    <property type="match status" value="1"/>
</dbReference>
<reference evidence="3 4" key="1">
    <citation type="submission" date="2014-10" db="EMBL/GenBank/DDBJ databases">
        <title>Genome sequence of Clostridium aceticum DSM 1496.</title>
        <authorList>
            <person name="Poehlein A."/>
            <person name="Schiel-Bengelsdorf B."/>
            <person name="Gottschalk G."/>
            <person name="Duerre P."/>
            <person name="Daniel R."/>
        </authorList>
    </citation>
    <scope>NUCLEOTIDE SEQUENCE [LARGE SCALE GENOMIC DNA]</scope>
    <source>
        <strain evidence="3 4">DSM 1496</strain>
    </source>
</reference>
<dbReference type="EMBL" id="CP009687">
    <property type="protein sequence ID" value="AKL94267.1"/>
    <property type="molecule type" value="Genomic_DNA"/>
</dbReference>
<accession>A0A0D8I7S4</accession>
<dbReference type="RefSeq" id="WP_044825759.1">
    <property type="nucleotide sequence ID" value="NZ_CP009687.1"/>
</dbReference>
<dbReference type="GO" id="GO:0000156">
    <property type="term" value="F:phosphorelay response regulator activity"/>
    <property type="evidence" value="ECO:0007669"/>
    <property type="project" value="InterPro"/>
</dbReference>
<dbReference type="STRING" id="84022.CACET_c07570"/>
<dbReference type="InterPro" id="IPR046947">
    <property type="entry name" value="LytR-like"/>
</dbReference>
<dbReference type="SMART" id="SM00850">
    <property type="entry name" value="LytTR"/>
    <property type="match status" value="1"/>
</dbReference>
<organism evidence="3 4">
    <name type="scientific">Clostridium aceticum</name>
    <dbReference type="NCBI Taxonomy" id="84022"/>
    <lineage>
        <taxon>Bacteria</taxon>
        <taxon>Bacillati</taxon>
        <taxon>Bacillota</taxon>
        <taxon>Clostridia</taxon>
        <taxon>Eubacteriales</taxon>
        <taxon>Clostridiaceae</taxon>
        <taxon>Clostridium</taxon>
    </lineage>
</organism>
<dbReference type="PANTHER" id="PTHR37299">
    <property type="entry name" value="TRANSCRIPTIONAL REGULATOR-RELATED"/>
    <property type="match status" value="1"/>
</dbReference>
<gene>
    <name evidence="3" type="primary">lytT1</name>
    <name evidence="3" type="ORF">CACET_c07570</name>
</gene>
<dbReference type="InterPro" id="IPR011006">
    <property type="entry name" value="CheY-like_superfamily"/>
</dbReference>
<evidence type="ECO:0000256" key="1">
    <source>
        <dbReference type="ARBA" id="ARBA00018672"/>
    </source>
</evidence>
<evidence type="ECO:0000313" key="4">
    <source>
        <dbReference type="Proteomes" id="UP000035704"/>
    </source>
</evidence>
<dbReference type="PATRIC" id="fig|84022.5.peg.1245"/>
<evidence type="ECO:0000256" key="2">
    <source>
        <dbReference type="ARBA" id="ARBA00024867"/>
    </source>
</evidence>
<dbReference type="Pfam" id="PF00072">
    <property type="entry name" value="Response_reg"/>
    <property type="match status" value="1"/>
</dbReference>
<comment type="function">
    <text evidence="2">May play the central regulatory role in sporulation. It may be an element of the effector pathway responsible for the activation of sporulation genes in response to nutritional stress. Spo0A may act in concert with spo0H (a sigma factor) to control the expression of some genes that are critical to the sporulation process.</text>
</comment>
<dbReference type="InterPro" id="IPR007492">
    <property type="entry name" value="LytTR_DNA-bd_dom"/>
</dbReference>